<gene>
    <name evidence="6" type="ORF">HHL11_13685</name>
</gene>
<keyword evidence="2" id="KW-0805">Transcription regulation</keyword>
<dbReference type="AlphaFoldDB" id="A0A848H2K3"/>
<evidence type="ECO:0000256" key="2">
    <source>
        <dbReference type="ARBA" id="ARBA00023015"/>
    </source>
</evidence>
<organism evidence="6 7">
    <name type="scientific">Ramlibacter agri</name>
    <dbReference type="NCBI Taxonomy" id="2728837"/>
    <lineage>
        <taxon>Bacteria</taxon>
        <taxon>Pseudomonadati</taxon>
        <taxon>Pseudomonadota</taxon>
        <taxon>Betaproteobacteria</taxon>
        <taxon>Burkholderiales</taxon>
        <taxon>Comamonadaceae</taxon>
        <taxon>Ramlibacter</taxon>
    </lineage>
</organism>
<dbReference type="Gene3D" id="1.10.10.10">
    <property type="entry name" value="Winged helix-like DNA-binding domain superfamily/Winged helix DNA-binding domain"/>
    <property type="match status" value="1"/>
</dbReference>
<keyword evidence="7" id="KW-1185">Reference proteome</keyword>
<dbReference type="InterPro" id="IPR036388">
    <property type="entry name" value="WH-like_DNA-bd_sf"/>
</dbReference>
<evidence type="ECO:0000256" key="3">
    <source>
        <dbReference type="ARBA" id="ARBA00023125"/>
    </source>
</evidence>
<name>A0A848H2K3_9BURK</name>
<dbReference type="PANTHER" id="PTHR34294:SF1">
    <property type="entry name" value="TRANSCRIPTIONAL REGULATOR LSRR"/>
    <property type="match status" value="1"/>
</dbReference>
<dbReference type="GO" id="GO:0003677">
    <property type="term" value="F:DNA binding"/>
    <property type="evidence" value="ECO:0007669"/>
    <property type="project" value="UniProtKB-KW"/>
</dbReference>
<dbReference type="PANTHER" id="PTHR34294">
    <property type="entry name" value="TRANSCRIPTIONAL REGULATOR-RELATED"/>
    <property type="match status" value="1"/>
</dbReference>
<accession>A0A848H2K3</accession>
<evidence type="ECO:0000313" key="6">
    <source>
        <dbReference type="EMBL" id="NML44804.1"/>
    </source>
</evidence>
<proteinExistence type="inferred from homology"/>
<keyword evidence="4" id="KW-0804">Transcription</keyword>
<dbReference type="Gene3D" id="3.40.50.1360">
    <property type="match status" value="1"/>
</dbReference>
<evidence type="ECO:0000259" key="5">
    <source>
        <dbReference type="Pfam" id="PF04198"/>
    </source>
</evidence>
<comment type="caution">
    <text evidence="6">The sequence shown here is derived from an EMBL/GenBank/DDBJ whole genome shotgun (WGS) entry which is preliminary data.</text>
</comment>
<protein>
    <submittedName>
        <fullName evidence="6">Sugar-binding transcriptional regulator</fullName>
    </submittedName>
</protein>
<dbReference type="InterPro" id="IPR007324">
    <property type="entry name" value="Sugar-bd_dom_put"/>
</dbReference>
<keyword evidence="3" id="KW-0238">DNA-binding</keyword>
<dbReference type="InterPro" id="IPR037171">
    <property type="entry name" value="NagB/RpiA_transferase-like"/>
</dbReference>
<dbReference type="EMBL" id="JABBFX010000001">
    <property type="protein sequence ID" value="NML44804.1"/>
    <property type="molecule type" value="Genomic_DNA"/>
</dbReference>
<dbReference type="SUPFAM" id="SSF100950">
    <property type="entry name" value="NagB/RpiA/CoA transferase-like"/>
    <property type="match status" value="1"/>
</dbReference>
<sequence length="325" mass="34748">MDEEQVLVRAAWLYYMEGLTQDRIAEQLGLTRLKVNRLLGEARSSGLVGITINSRLASCVELEAELKRVCGLQHAAIVPTPEDPAQIPVLLGRAAGEFLSRHLATQRVRGIGVGWGATLRETIRFVKPGHWPDVHVNSMMGGLTRGLEINTFETASALATRLGARCSYLAAPLYAGSQKSRDTLVAQDVFQESFAEMASNDVALLSVGDISEQSLLVRYGLPRDVTIASLKRARAVGDIVGRFLDAAGGPVDHPVNQRAITASLEALARIPTVIVASGGQHKAAIIAAVLHARLPKVLVCDEKTAAQALRLYQGLGPAGKTAPAR</sequence>
<dbReference type="Pfam" id="PF04198">
    <property type="entry name" value="Sugar-bind"/>
    <property type="match status" value="1"/>
</dbReference>
<dbReference type="GO" id="GO:0030246">
    <property type="term" value="F:carbohydrate binding"/>
    <property type="evidence" value="ECO:0007669"/>
    <property type="project" value="InterPro"/>
</dbReference>
<dbReference type="InterPro" id="IPR051054">
    <property type="entry name" value="SorC_transcr_regulators"/>
</dbReference>
<evidence type="ECO:0000256" key="1">
    <source>
        <dbReference type="ARBA" id="ARBA00010466"/>
    </source>
</evidence>
<dbReference type="RefSeq" id="WP_169418908.1">
    <property type="nucleotide sequence ID" value="NZ_JABBFX010000001.1"/>
</dbReference>
<feature type="domain" description="Sugar-binding" evidence="5">
    <location>
        <begin position="55"/>
        <end position="309"/>
    </location>
</feature>
<evidence type="ECO:0000313" key="7">
    <source>
        <dbReference type="Proteomes" id="UP000541185"/>
    </source>
</evidence>
<reference evidence="6 7" key="1">
    <citation type="submission" date="2020-04" db="EMBL/GenBank/DDBJ databases">
        <title>Ramlibacter sp. G-1-2-2 isolated from soil.</title>
        <authorList>
            <person name="Dahal R.H."/>
        </authorList>
    </citation>
    <scope>NUCLEOTIDE SEQUENCE [LARGE SCALE GENOMIC DNA]</scope>
    <source>
        <strain evidence="6 7">G-1-2-2</strain>
    </source>
</reference>
<dbReference type="Proteomes" id="UP000541185">
    <property type="component" value="Unassembled WGS sequence"/>
</dbReference>
<evidence type="ECO:0000256" key="4">
    <source>
        <dbReference type="ARBA" id="ARBA00023163"/>
    </source>
</evidence>
<comment type="similarity">
    <text evidence="1">Belongs to the SorC transcriptional regulatory family.</text>
</comment>